<feature type="region of interest" description="Disordered" evidence="1">
    <location>
        <begin position="1"/>
        <end position="29"/>
    </location>
</feature>
<comment type="caution">
    <text evidence="3">The sequence shown here is derived from an EMBL/GenBank/DDBJ whole genome shotgun (WGS) entry which is preliminary data.</text>
</comment>
<evidence type="ECO:0008006" key="5">
    <source>
        <dbReference type="Google" id="ProtNLM"/>
    </source>
</evidence>
<evidence type="ECO:0000256" key="1">
    <source>
        <dbReference type="SAM" id="MobiDB-lite"/>
    </source>
</evidence>
<protein>
    <recommendedName>
        <fullName evidence="5">LPXTG cell wall anchor domain-containing protein</fullName>
    </recommendedName>
</protein>
<keyword evidence="4" id="KW-1185">Reference proteome</keyword>
<dbReference type="Proteomes" id="UP001500888">
    <property type="component" value="Unassembled WGS sequence"/>
</dbReference>
<dbReference type="EMBL" id="BAAAZR010000066">
    <property type="protein sequence ID" value="GAA3846874.1"/>
    <property type="molecule type" value="Genomic_DNA"/>
</dbReference>
<gene>
    <name evidence="3" type="ORF">GCM10022226_83140</name>
</gene>
<reference evidence="4" key="1">
    <citation type="journal article" date="2019" name="Int. J. Syst. Evol. Microbiol.">
        <title>The Global Catalogue of Microorganisms (GCM) 10K type strain sequencing project: providing services to taxonomists for standard genome sequencing and annotation.</title>
        <authorList>
            <consortium name="The Broad Institute Genomics Platform"/>
            <consortium name="The Broad Institute Genome Sequencing Center for Infectious Disease"/>
            <person name="Wu L."/>
            <person name="Ma J."/>
        </authorList>
    </citation>
    <scope>NUCLEOTIDE SEQUENCE [LARGE SCALE GENOMIC DNA]</scope>
    <source>
        <strain evidence="4">JCM 16908</strain>
    </source>
</reference>
<feature type="region of interest" description="Disordered" evidence="1">
    <location>
        <begin position="58"/>
        <end position="78"/>
    </location>
</feature>
<sequence length="78" mass="8081">MTHPPTGGNHKVTKTPLGAAETGGGGQAGPDGRVFVVTGFLLTLAAATGLLLRRRTIPTDDQGRHVRPNLATAPRTTR</sequence>
<name>A0ABP7JK62_9ACTN</name>
<feature type="transmembrane region" description="Helical" evidence="2">
    <location>
        <begin position="34"/>
        <end position="52"/>
    </location>
</feature>
<keyword evidence="2" id="KW-0472">Membrane</keyword>
<accession>A0ABP7JK62</accession>
<organism evidence="3 4">
    <name type="scientific">Sphaerisporangium flaviroseum</name>
    <dbReference type="NCBI Taxonomy" id="509199"/>
    <lineage>
        <taxon>Bacteria</taxon>
        <taxon>Bacillati</taxon>
        <taxon>Actinomycetota</taxon>
        <taxon>Actinomycetes</taxon>
        <taxon>Streptosporangiales</taxon>
        <taxon>Streptosporangiaceae</taxon>
        <taxon>Sphaerisporangium</taxon>
    </lineage>
</organism>
<evidence type="ECO:0000256" key="2">
    <source>
        <dbReference type="SAM" id="Phobius"/>
    </source>
</evidence>
<proteinExistence type="predicted"/>
<evidence type="ECO:0000313" key="3">
    <source>
        <dbReference type="EMBL" id="GAA3846874.1"/>
    </source>
</evidence>
<evidence type="ECO:0000313" key="4">
    <source>
        <dbReference type="Proteomes" id="UP001500888"/>
    </source>
</evidence>
<keyword evidence="2" id="KW-0812">Transmembrane</keyword>
<keyword evidence="2" id="KW-1133">Transmembrane helix</keyword>